<feature type="signal peptide" evidence="2">
    <location>
        <begin position="1"/>
        <end position="30"/>
    </location>
</feature>
<sequence length="75" mass="8265">MRTVLRRSLGLALALPLLSGVAALAPAAFAALPAPAVVQFAPQQQTDECNPDDQVCQEHQQQHQQQQDQQQHQQR</sequence>
<proteinExistence type="predicted"/>
<feature type="compositionally biased region" description="Low complexity" evidence="1">
    <location>
        <begin position="52"/>
        <end position="75"/>
    </location>
</feature>
<keyword evidence="2" id="KW-0732">Signal</keyword>
<feature type="region of interest" description="Disordered" evidence="1">
    <location>
        <begin position="44"/>
        <end position="75"/>
    </location>
</feature>
<evidence type="ECO:0000256" key="1">
    <source>
        <dbReference type="SAM" id="MobiDB-lite"/>
    </source>
</evidence>
<reference evidence="4" key="1">
    <citation type="submission" date="2016-10" db="EMBL/GenBank/DDBJ databases">
        <authorList>
            <person name="Varghese N."/>
            <person name="Submissions S."/>
        </authorList>
    </citation>
    <scope>NUCLEOTIDE SEQUENCE [LARGE SCALE GENOMIC DNA]</scope>
    <source>
        <strain evidence="4">CGMCC 4.3530</strain>
    </source>
</reference>
<protein>
    <submittedName>
        <fullName evidence="3">Uncharacterized protein</fullName>
    </submittedName>
</protein>
<feature type="chain" id="PRO_5011541510" evidence="2">
    <location>
        <begin position="31"/>
        <end position="75"/>
    </location>
</feature>
<gene>
    <name evidence="3" type="ORF">SAMN05216215_104922</name>
</gene>
<accession>A0A1H3QQT6</accession>
<dbReference type="RefSeq" id="WP_143061210.1">
    <property type="nucleotide sequence ID" value="NZ_FNOK01000049.1"/>
</dbReference>
<dbReference type="Proteomes" id="UP000199529">
    <property type="component" value="Unassembled WGS sequence"/>
</dbReference>
<evidence type="ECO:0000256" key="2">
    <source>
        <dbReference type="SAM" id="SignalP"/>
    </source>
</evidence>
<evidence type="ECO:0000313" key="3">
    <source>
        <dbReference type="EMBL" id="SDZ15690.1"/>
    </source>
</evidence>
<dbReference type="EMBL" id="FNOK01000049">
    <property type="protein sequence ID" value="SDZ15690.1"/>
    <property type="molecule type" value="Genomic_DNA"/>
</dbReference>
<evidence type="ECO:0000313" key="4">
    <source>
        <dbReference type="Proteomes" id="UP000199529"/>
    </source>
</evidence>
<keyword evidence="4" id="KW-1185">Reference proteome</keyword>
<name>A0A1H3QQT6_9PSEU</name>
<dbReference type="AlphaFoldDB" id="A0A1H3QQT6"/>
<organism evidence="3 4">
    <name type="scientific">Saccharopolyspora shandongensis</name>
    <dbReference type="NCBI Taxonomy" id="418495"/>
    <lineage>
        <taxon>Bacteria</taxon>
        <taxon>Bacillati</taxon>
        <taxon>Actinomycetota</taxon>
        <taxon>Actinomycetes</taxon>
        <taxon>Pseudonocardiales</taxon>
        <taxon>Pseudonocardiaceae</taxon>
        <taxon>Saccharopolyspora</taxon>
    </lineage>
</organism>